<proteinExistence type="predicted"/>
<name>A0A8S5Q4P0_9CAUD</name>
<organism evidence="1">
    <name type="scientific">Siphoviridae sp. ctQqU1</name>
    <dbReference type="NCBI Taxonomy" id="2825496"/>
    <lineage>
        <taxon>Viruses</taxon>
        <taxon>Duplodnaviria</taxon>
        <taxon>Heunggongvirae</taxon>
        <taxon>Uroviricota</taxon>
        <taxon>Caudoviricetes</taxon>
    </lineage>
</organism>
<protein>
    <submittedName>
        <fullName evidence="1">Uncharacterized protein</fullName>
    </submittedName>
</protein>
<accession>A0A8S5Q4P0</accession>
<sequence length="276" mass="31348">MAVFKIIHYKASLFRKRQIQDACKLVQVDTTLFGEVLRHRSKLCFVFTLNQVQALHDGGALPTQLLDKPHRVLPGTSQICKLHDRAVSNHIKRRGHRLFSFLCCGSWLREAFLPFFQLIQPMHKGVVLLNRHILLCRCSGLLCLLCLHLPPCFRAVELLHIGFAGVRVEPLAVDHAAAQVRAVGRSAVQVRRYCQKFLPAGNRSAKQPAAVLCRLLNRLLPIHRLRTLRLCLLHLRVGQGSGKAYRAHAAVRIDRLLRNVRRSGCWIITHKTSLLM</sequence>
<dbReference type="EMBL" id="BK015568">
    <property type="protein sequence ID" value="DAE13715.1"/>
    <property type="molecule type" value="Genomic_DNA"/>
</dbReference>
<reference evidence="1" key="1">
    <citation type="journal article" date="2021" name="Proc. Natl. Acad. Sci. U.S.A.">
        <title>A Catalog of Tens of Thousands of Viruses from Human Metagenomes Reveals Hidden Associations with Chronic Diseases.</title>
        <authorList>
            <person name="Tisza M.J."/>
            <person name="Buck C.B."/>
        </authorList>
    </citation>
    <scope>NUCLEOTIDE SEQUENCE</scope>
    <source>
        <strain evidence="1">CtQqU1</strain>
    </source>
</reference>
<evidence type="ECO:0000313" key="1">
    <source>
        <dbReference type="EMBL" id="DAE13715.1"/>
    </source>
</evidence>